<evidence type="ECO:0000313" key="7">
    <source>
        <dbReference type="Proteomes" id="UP000324104"/>
    </source>
</evidence>
<evidence type="ECO:0000256" key="3">
    <source>
        <dbReference type="ARBA" id="ARBA00022691"/>
    </source>
</evidence>
<accession>A0A5D5AIY5</accession>
<sequence length="195" mass="21664">MSSNDPRERWNERYRDADPPTEPTPLVEQYRDRLEGETALDVATGGGRNAIALAEDGFAVEAIDIAEAGLEVARERAAERGVDVTFVRADAETRSFGVDRYDVISVSHYYSLETLAKLTRALSPGGTLLYEHDLRVPGDETDRFGFYPNDLLRSCLDLRIVHYEEPFRVTDEESGVRLVARAPTAVDGGPTDSRT</sequence>
<evidence type="ECO:0000259" key="5">
    <source>
        <dbReference type="Pfam" id="PF13649"/>
    </source>
</evidence>
<evidence type="ECO:0000256" key="2">
    <source>
        <dbReference type="ARBA" id="ARBA00022679"/>
    </source>
</evidence>
<evidence type="ECO:0000256" key="4">
    <source>
        <dbReference type="SAM" id="MobiDB-lite"/>
    </source>
</evidence>
<dbReference type="AlphaFoldDB" id="A0A5D5AIY5"/>
<proteinExistence type="predicted"/>
<keyword evidence="3" id="KW-0949">S-adenosyl-L-methionine</keyword>
<gene>
    <name evidence="6" type="ORF">FYC77_17075</name>
</gene>
<dbReference type="RefSeq" id="WP_149082704.1">
    <property type="nucleotide sequence ID" value="NZ_VTAW01000030.1"/>
</dbReference>
<dbReference type="InterPro" id="IPR029063">
    <property type="entry name" value="SAM-dependent_MTases_sf"/>
</dbReference>
<evidence type="ECO:0000256" key="1">
    <source>
        <dbReference type="ARBA" id="ARBA00022603"/>
    </source>
</evidence>
<dbReference type="GO" id="GO:0032259">
    <property type="term" value="P:methylation"/>
    <property type="evidence" value="ECO:0007669"/>
    <property type="project" value="UniProtKB-KW"/>
</dbReference>
<evidence type="ECO:0000313" key="6">
    <source>
        <dbReference type="EMBL" id="TYT60777.1"/>
    </source>
</evidence>
<keyword evidence="2 6" id="KW-0808">Transferase</keyword>
<keyword evidence="7" id="KW-1185">Reference proteome</keyword>
<dbReference type="PANTHER" id="PTHR43464:SF19">
    <property type="entry name" value="UBIQUINONE BIOSYNTHESIS O-METHYLTRANSFERASE, MITOCHONDRIAL"/>
    <property type="match status" value="1"/>
</dbReference>
<dbReference type="SUPFAM" id="SSF53335">
    <property type="entry name" value="S-adenosyl-L-methionine-dependent methyltransferases"/>
    <property type="match status" value="1"/>
</dbReference>
<dbReference type="Gene3D" id="3.40.50.150">
    <property type="entry name" value="Vaccinia Virus protein VP39"/>
    <property type="match status" value="1"/>
</dbReference>
<feature type="region of interest" description="Disordered" evidence="4">
    <location>
        <begin position="1"/>
        <end position="25"/>
    </location>
</feature>
<dbReference type="EMBL" id="VTAW01000030">
    <property type="protein sequence ID" value="TYT60777.1"/>
    <property type="molecule type" value="Genomic_DNA"/>
</dbReference>
<comment type="caution">
    <text evidence="6">The sequence shown here is derived from an EMBL/GenBank/DDBJ whole genome shotgun (WGS) entry which is preliminary data.</text>
</comment>
<name>A0A5D5AIY5_9EURY</name>
<dbReference type="InterPro" id="IPR041698">
    <property type="entry name" value="Methyltransf_25"/>
</dbReference>
<feature type="domain" description="Methyltransferase" evidence="5">
    <location>
        <begin position="40"/>
        <end position="126"/>
    </location>
</feature>
<dbReference type="Proteomes" id="UP000324104">
    <property type="component" value="Unassembled WGS sequence"/>
</dbReference>
<reference evidence="6 7" key="1">
    <citation type="submission" date="2019-08" db="EMBL/GenBank/DDBJ databases">
        <title>Archaea genome.</title>
        <authorList>
            <person name="Kajale S."/>
            <person name="Shouche Y."/>
            <person name="Deshpande N."/>
            <person name="Sharma A."/>
        </authorList>
    </citation>
    <scope>NUCLEOTIDE SEQUENCE [LARGE SCALE GENOMIC DNA]</scope>
    <source>
        <strain evidence="6 7">ESP3B_9</strain>
    </source>
</reference>
<feature type="compositionally biased region" description="Basic and acidic residues" evidence="4">
    <location>
        <begin position="1"/>
        <end position="18"/>
    </location>
</feature>
<protein>
    <submittedName>
        <fullName evidence="6">Class I SAM-dependent methyltransferase</fullName>
    </submittedName>
</protein>
<keyword evidence="1 6" id="KW-0489">Methyltransferase</keyword>
<organism evidence="6 7">
    <name type="scientific">Natrialba swarupiae</name>
    <dbReference type="NCBI Taxonomy" id="2448032"/>
    <lineage>
        <taxon>Archaea</taxon>
        <taxon>Methanobacteriati</taxon>
        <taxon>Methanobacteriota</taxon>
        <taxon>Stenosarchaea group</taxon>
        <taxon>Halobacteria</taxon>
        <taxon>Halobacteriales</taxon>
        <taxon>Natrialbaceae</taxon>
        <taxon>Natrialba</taxon>
    </lineage>
</organism>
<dbReference type="Pfam" id="PF13649">
    <property type="entry name" value="Methyltransf_25"/>
    <property type="match status" value="1"/>
</dbReference>
<dbReference type="GO" id="GO:0008168">
    <property type="term" value="F:methyltransferase activity"/>
    <property type="evidence" value="ECO:0007669"/>
    <property type="project" value="UniProtKB-KW"/>
</dbReference>
<dbReference type="CDD" id="cd02440">
    <property type="entry name" value="AdoMet_MTases"/>
    <property type="match status" value="1"/>
</dbReference>
<dbReference type="PANTHER" id="PTHR43464">
    <property type="entry name" value="METHYLTRANSFERASE"/>
    <property type="match status" value="1"/>
</dbReference>